<dbReference type="PROSITE" id="PS50921">
    <property type="entry name" value="ANTAR"/>
    <property type="match status" value="1"/>
</dbReference>
<dbReference type="AlphaFoldDB" id="A0A9J7AQQ3"/>
<dbReference type="InterPro" id="IPR036388">
    <property type="entry name" value="WH-like_DNA-bd_sf"/>
</dbReference>
<dbReference type="PANTHER" id="PTHR43367:SF1">
    <property type="entry name" value="TWO-COMPONENT RESPONSE REGULATOR-LIKE APRR6-RELATED"/>
    <property type="match status" value="1"/>
</dbReference>
<dbReference type="PIRSF" id="PIRSF036382">
    <property type="entry name" value="RR_antiterm"/>
    <property type="match status" value="1"/>
</dbReference>
<dbReference type="GO" id="GO:0003723">
    <property type="term" value="F:RNA binding"/>
    <property type="evidence" value="ECO:0007669"/>
    <property type="project" value="InterPro"/>
</dbReference>
<dbReference type="InterPro" id="IPR008327">
    <property type="entry name" value="Sig_transdc_resp-reg_antiterm"/>
</dbReference>
<keyword evidence="5" id="KW-1185">Reference proteome</keyword>
<dbReference type="PROSITE" id="PS50110">
    <property type="entry name" value="RESPONSE_REGULATORY"/>
    <property type="match status" value="1"/>
</dbReference>
<evidence type="ECO:0000256" key="1">
    <source>
        <dbReference type="PROSITE-ProRule" id="PRU00169"/>
    </source>
</evidence>
<keyword evidence="1" id="KW-0597">Phosphoprotein</keyword>
<dbReference type="Gene3D" id="1.10.10.10">
    <property type="entry name" value="Winged helix-like DNA-binding domain superfamily/Winged helix DNA-binding domain"/>
    <property type="match status" value="1"/>
</dbReference>
<accession>A0A9J7AQQ3</accession>
<dbReference type="RefSeq" id="WP_257768207.1">
    <property type="nucleotide sequence ID" value="NZ_CP102480.1"/>
</dbReference>
<feature type="modified residue" description="4-aspartylphosphate" evidence="1">
    <location>
        <position position="52"/>
    </location>
</feature>
<feature type="domain" description="ANTAR" evidence="3">
    <location>
        <begin position="122"/>
        <end position="183"/>
    </location>
</feature>
<dbReference type="SMART" id="SM01012">
    <property type="entry name" value="ANTAR"/>
    <property type="match status" value="1"/>
</dbReference>
<evidence type="ECO:0000313" key="5">
    <source>
        <dbReference type="Proteomes" id="UP001060336"/>
    </source>
</evidence>
<dbReference type="InterPro" id="IPR001789">
    <property type="entry name" value="Sig_transdc_resp-reg_receiver"/>
</dbReference>
<dbReference type="InterPro" id="IPR005561">
    <property type="entry name" value="ANTAR"/>
</dbReference>
<evidence type="ECO:0000259" key="2">
    <source>
        <dbReference type="PROSITE" id="PS50110"/>
    </source>
</evidence>
<name>A0A9J7AQQ3_9PROT</name>
<dbReference type="Pfam" id="PF03861">
    <property type="entry name" value="ANTAR"/>
    <property type="match status" value="1"/>
</dbReference>
<organism evidence="4 5">
    <name type="scientific">Nisaea acidiphila</name>
    <dbReference type="NCBI Taxonomy" id="1862145"/>
    <lineage>
        <taxon>Bacteria</taxon>
        <taxon>Pseudomonadati</taxon>
        <taxon>Pseudomonadota</taxon>
        <taxon>Alphaproteobacteria</taxon>
        <taxon>Rhodospirillales</taxon>
        <taxon>Thalassobaculaceae</taxon>
        <taxon>Nisaea</taxon>
    </lineage>
</organism>
<dbReference type="PANTHER" id="PTHR43367">
    <property type="match status" value="1"/>
</dbReference>
<proteinExistence type="predicted"/>
<reference evidence="4" key="1">
    <citation type="submission" date="2022-08" db="EMBL/GenBank/DDBJ databases">
        <title>Nisaea acidiphila sp. nov., isolated from a marine algal debris and emended description of the genus Nisaea Urios et al. 2008.</title>
        <authorList>
            <person name="Kwon K."/>
        </authorList>
    </citation>
    <scope>NUCLEOTIDE SEQUENCE</scope>
    <source>
        <strain evidence="4">MEBiC11861</strain>
    </source>
</reference>
<gene>
    <name evidence="4" type="ORF">NUH88_19140</name>
</gene>
<feature type="domain" description="Response regulatory" evidence="2">
    <location>
        <begin position="2"/>
        <end position="116"/>
    </location>
</feature>
<dbReference type="KEGG" id="naci:NUH88_19140"/>
<dbReference type="SUPFAM" id="SSF52172">
    <property type="entry name" value="CheY-like"/>
    <property type="match status" value="1"/>
</dbReference>
<dbReference type="SMART" id="SM00448">
    <property type="entry name" value="REC"/>
    <property type="match status" value="1"/>
</dbReference>
<evidence type="ECO:0000313" key="4">
    <source>
        <dbReference type="EMBL" id="UUX49502.1"/>
    </source>
</evidence>
<sequence>MNIVVIDQQKERASLIKEALGEAGFPDVVVLAETDRLLERLAELDPDAVLIDLEAPSRDMLEQMFEVSRQVKRPVAMFVDDSDESSIAAAVEAGVGAYVVNGLAKERIKPVMELAISRYNTFSRLQTELDAAKAALTERKLIDRAKGILMKMKGIEEEEAYKLLRNTAMNQNRRIAEIAESIVTAAELLQK</sequence>
<dbReference type="InterPro" id="IPR011006">
    <property type="entry name" value="CheY-like_superfamily"/>
</dbReference>
<dbReference type="Proteomes" id="UP001060336">
    <property type="component" value="Chromosome"/>
</dbReference>
<dbReference type="GO" id="GO:0000160">
    <property type="term" value="P:phosphorelay signal transduction system"/>
    <property type="evidence" value="ECO:0007669"/>
    <property type="project" value="InterPro"/>
</dbReference>
<protein>
    <submittedName>
        <fullName evidence="4">ANTAR domain-containing protein</fullName>
    </submittedName>
</protein>
<evidence type="ECO:0000259" key="3">
    <source>
        <dbReference type="PROSITE" id="PS50921"/>
    </source>
</evidence>
<dbReference type="Pfam" id="PF00072">
    <property type="entry name" value="Response_reg"/>
    <property type="match status" value="1"/>
</dbReference>
<dbReference type="Gene3D" id="3.40.50.2300">
    <property type="match status" value="1"/>
</dbReference>
<dbReference type="EMBL" id="CP102480">
    <property type="protein sequence ID" value="UUX49502.1"/>
    <property type="molecule type" value="Genomic_DNA"/>
</dbReference>